<name>A0A2L0F348_SORCE</name>
<organism evidence="2 3">
    <name type="scientific">Sorangium cellulosum</name>
    <name type="common">Polyangium cellulosum</name>
    <dbReference type="NCBI Taxonomy" id="56"/>
    <lineage>
        <taxon>Bacteria</taxon>
        <taxon>Pseudomonadati</taxon>
        <taxon>Myxococcota</taxon>
        <taxon>Polyangia</taxon>
        <taxon>Polyangiales</taxon>
        <taxon>Polyangiaceae</taxon>
        <taxon>Sorangium</taxon>
    </lineage>
</organism>
<dbReference type="PANTHER" id="PTHR34107:SF4">
    <property type="entry name" value="SLL1222 PROTEIN"/>
    <property type="match status" value="1"/>
</dbReference>
<dbReference type="EMBL" id="CP012673">
    <property type="protein sequence ID" value="AUX45982.1"/>
    <property type="molecule type" value="Genomic_DNA"/>
</dbReference>
<dbReference type="Proteomes" id="UP000238348">
    <property type="component" value="Chromosome"/>
</dbReference>
<dbReference type="AlphaFoldDB" id="A0A2L0F348"/>
<dbReference type="OrthoDB" id="5518193at2"/>
<dbReference type="RefSeq" id="WP_104984274.1">
    <property type="nucleotide sequence ID" value="NZ_CP012673.1"/>
</dbReference>
<dbReference type="Pfam" id="PF05685">
    <property type="entry name" value="Uma2"/>
    <property type="match status" value="1"/>
</dbReference>
<dbReference type="InterPro" id="IPR012296">
    <property type="entry name" value="Nuclease_put_TT1808"/>
</dbReference>
<evidence type="ECO:0000313" key="2">
    <source>
        <dbReference type="EMBL" id="AUX45982.1"/>
    </source>
</evidence>
<sequence length="196" mass="21751">MGEPAEKQRRATYADLEAVAPMKVAELVRGTLHVFPRPAPRHANAAGALQGELFGPFHRGRGGPGGWWILPEPELHFPDPAAPGEIEALVPDLAGWRRERMPELPETAYFALAPDWICEVLSASTEDVDRDEKMPVYAREGVRHAWLVDPIARTLEVYVLGEAGRWGPAVVHRDAARVRVEPFDAIELDLSVLWAK</sequence>
<evidence type="ECO:0000313" key="3">
    <source>
        <dbReference type="Proteomes" id="UP000238348"/>
    </source>
</evidence>
<dbReference type="InterPro" id="IPR011335">
    <property type="entry name" value="Restrct_endonuc-II-like"/>
</dbReference>
<gene>
    <name evidence="2" type="ORF">SOCE26_074850</name>
</gene>
<evidence type="ECO:0000259" key="1">
    <source>
        <dbReference type="Pfam" id="PF05685"/>
    </source>
</evidence>
<protein>
    <recommendedName>
        <fullName evidence="1">Putative restriction endonuclease domain-containing protein</fullName>
    </recommendedName>
</protein>
<accession>A0A2L0F348</accession>
<feature type="domain" description="Putative restriction endonuclease" evidence="1">
    <location>
        <begin position="13"/>
        <end position="189"/>
    </location>
</feature>
<reference evidence="2 3" key="1">
    <citation type="submission" date="2015-09" db="EMBL/GenBank/DDBJ databases">
        <title>Sorangium comparison.</title>
        <authorList>
            <person name="Zaburannyi N."/>
            <person name="Bunk B."/>
            <person name="Overmann J."/>
            <person name="Mueller R."/>
        </authorList>
    </citation>
    <scope>NUCLEOTIDE SEQUENCE [LARGE SCALE GENOMIC DNA]</scope>
    <source>
        <strain evidence="2 3">So ce26</strain>
    </source>
</reference>
<dbReference type="SUPFAM" id="SSF52980">
    <property type="entry name" value="Restriction endonuclease-like"/>
    <property type="match status" value="1"/>
</dbReference>
<dbReference type="PANTHER" id="PTHR34107">
    <property type="entry name" value="SLL0198 PROTEIN-RELATED"/>
    <property type="match status" value="1"/>
</dbReference>
<dbReference type="CDD" id="cd06260">
    <property type="entry name" value="DUF820-like"/>
    <property type="match status" value="1"/>
</dbReference>
<dbReference type="Gene3D" id="3.90.1570.10">
    <property type="entry name" value="tt1808, chain A"/>
    <property type="match status" value="1"/>
</dbReference>
<proteinExistence type="predicted"/>
<dbReference type="InterPro" id="IPR008538">
    <property type="entry name" value="Uma2"/>
</dbReference>